<dbReference type="PROSITE" id="PS00107">
    <property type="entry name" value="PROTEIN_KINASE_ATP"/>
    <property type="match status" value="1"/>
</dbReference>
<evidence type="ECO:0000256" key="1">
    <source>
        <dbReference type="ARBA" id="ARBA00022679"/>
    </source>
</evidence>
<dbReference type="Gene3D" id="3.30.200.20">
    <property type="entry name" value="Phosphorylase Kinase, domain 1"/>
    <property type="match status" value="1"/>
</dbReference>
<organism evidence="8 9">
    <name type="scientific">Deinococcus xinjiangensis</name>
    <dbReference type="NCBI Taxonomy" id="457454"/>
    <lineage>
        <taxon>Bacteria</taxon>
        <taxon>Thermotogati</taxon>
        <taxon>Deinococcota</taxon>
        <taxon>Deinococci</taxon>
        <taxon>Deinococcales</taxon>
        <taxon>Deinococcaceae</taxon>
        <taxon>Deinococcus</taxon>
    </lineage>
</organism>
<name>A0ABP9VGZ8_9DEIO</name>
<dbReference type="InterPro" id="IPR008271">
    <property type="entry name" value="Ser/Thr_kinase_AS"/>
</dbReference>
<dbReference type="Gene3D" id="2.60.40.10">
    <property type="entry name" value="Immunoglobulins"/>
    <property type="match status" value="1"/>
</dbReference>
<keyword evidence="4 5" id="KW-0067">ATP-binding</keyword>
<keyword evidence="9" id="KW-1185">Reference proteome</keyword>
<dbReference type="PROSITE" id="PS50011">
    <property type="entry name" value="PROTEIN_KINASE_DOM"/>
    <property type="match status" value="1"/>
</dbReference>
<dbReference type="PANTHER" id="PTHR43289">
    <property type="entry name" value="MITOGEN-ACTIVATED PROTEIN KINASE KINASE KINASE 20-RELATED"/>
    <property type="match status" value="1"/>
</dbReference>
<dbReference type="EMBL" id="BAABRN010000142">
    <property type="protein sequence ID" value="GAA5504504.1"/>
    <property type="molecule type" value="Genomic_DNA"/>
</dbReference>
<feature type="compositionally biased region" description="Pro residues" evidence="6">
    <location>
        <begin position="319"/>
        <end position="351"/>
    </location>
</feature>
<dbReference type="Gene3D" id="1.10.510.10">
    <property type="entry name" value="Transferase(Phosphotransferase) domain 1"/>
    <property type="match status" value="1"/>
</dbReference>
<gene>
    <name evidence="8" type="primary">pknD_6</name>
    <name evidence="8" type="ORF">Dxin01_04279</name>
</gene>
<dbReference type="Proteomes" id="UP001458946">
    <property type="component" value="Unassembled WGS sequence"/>
</dbReference>
<evidence type="ECO:0000313" key="8">
    <source>
        <dbReference type="EMBL" id="GAA5504504.1"/>
    </source>
</evidence>
<reference evidence="8 9" key="1">
    <citation type="submission" date="2024-02" db="EMBL/GenBank/DDBJ databases">
        <title>Deinococcus xinjiangensis NBRC 107630.</title>
        <authorList>
            <person name="Ichikawa N."/>
            <person name="Katano-Makiyama Y."/>
            <person name="Hidaka K."/>
        </authorList>
    </citation>
    <scope>NUCLEOTIDE SEQUENCE [LARGE SCALE GENOMIC DNA]</scope>
    <source>
        <strain evidence="8 9">NBRC 107630</strain>
    </source>
</reference>
<dbReference type="CDD" id="cd14014">
    <property type="entry name" value="STKc_PknB_like"/>
    <property type="match status" value="1"/>
</dbReference>
<evidence type="ECO:0000256" key="5">
    <source>
        <dbReference type="PROSITE-ProRule" id="PRU10141"/>
    </source>
</evidence>
<proteinExistence type="predicted"/>
<keyword evidence="3 8" id="KW-0418">Kinase</keyword>
<evidence type="ECO:0000256" key="4">
    <source>
        <dbReference type="ARBA" id="ARBA00022840"/>
    </source>
</evidence>
<feature type="domain" description="Protein kinase" evidence="7">
    <location>
        <begin position="53"/>
        <end position="316"/>
    </location>
</feature>
<protein>
    <submittedName>
        <fullName evidence="8">Serine/threonine-protein kinase PknD</fullName>
    </submittedName>
</protein>
<feature type="binding site" evidence="5">
    <location>
        <position position="82"/>
    </location>
    <ligand>
        <name>ATP</name>
        <dbReference type="ChEBI" id="CHEBI:30616"/>
    </ligand>
</feature>
<dbReference type="InterPro" id="IPR011009">
    <property type="entry name" value="Kinase-like_dom_sf"/>
</dbReference>
<dbReference type="GO" id="GO:0016301">
    <property type="term" value="F:kinase activity"/>
    <property type="evidence" value="ECO:0007669"/>
    <property type="project" value="UniProtKB-KW"/>
</dbReference>
<dbReference type="InterPro" id="IPR000719">
    <property type="entry name" value="Prot_kinase_dom"/>
</dbReference>
<dbReference type="SUPFAM" id="SSF56112">
    <property type="entry name" value="Protein kinase-like (PK-like)"/>
    <property type="match status" value="1"/>
</dbReference>
<feature type="compositionally biased region" description="Low complexity" evidence="6">
    <location>
        <begin position="383"/>
        <end position="399"/>
    </location>
</feature>
<evidence type="ECO:0000259" key="7">
    <source>
        <dbReference type="PROSITE" id="PS50011"/>
    </source>
</evidence>
<dbReference type="SMART" id="SM00220">
    <property type="entry name" value="S_TKc"/>
    <property type="match status" value="1"/>
</dbReference>
<keyword evidence="1" id="KW-0808">Transferase</keyword>
<evidence type="ECO:0000256" key="2">
    <source>
        <dbReference type="ARBA" id="ARBA00022741"/>
    </source>
</evidence>
<evidence type="ECO:0000313" key="9">
    <source>
        <dbReference type="Proteomes" id="UP001458946"/>
    </source>
</evidence>
<accession>A0ABP9VGZ8</accession>
<dbReference type="InterPro" id="IPR013783">
    <property type="entry name" value="Ig-like_fold"/>
</dbReference>
<dbReference type="InterPro" id="IPR017441">
    <property type="entry name" value="Protein_kinase_ATP_BS"/>
</dbReference>
<keyword evidence="2 5" id="KW-0547">Nucleotide-binding</keyword>
<sequence>MPESGEIWAFRLSDVQCSMCGALVADTATSCSVCGNSLSAQTLPVGTLLQGKYRIDGVLGQGGFGITYTATQLLLGSHLAIKEMFPSGTLRQGQTIHPPTTFSGLEWKEAKDGFTEEARVLARFNHPDIVRVLDLFEEGGTAYMVMERLAGETLQDRLNREGILAPSEAEALALRVAGALKLVHDAGLLHRDIKPDNIFLEASGRVVLIDFGAARAFEYGKTVQHTRLVTPGYAPMEQYGSAMQFGPYTDIYALGATFYHALSGHMPPVAPDLLQGTPLPPLPAAVPARLRQAVERAMAPKIADRPQSAAEFIGLLAPAPAPAPQPAPSPAPTPAPAPSVPPTHTPTPPAAPRKFLPWPLIVVAALGFGAFKMLGPSQSTPKTATSDTGDTAEAAAEPADVPPAPSADNGSEAATAQATEAEAIAAPISITSPLPYATLPAGGFDLTGNGQPADVLEIAEDGTALGRIQVGDDGSWSFHVASPAAGPHTYELTGVDGAGLGRVAVNVARPEAAAPADAADLISDGEVQNLVDEYMQYGGGSDITPAMSLYADQVDYFNRGFQPREALYTDKSNYFKRWPQRQYQRTTSITTLSENTNTRQVRFDYRYDISRSDKEVSGTAYTVLDLVKTDGRLLITGEKGAIYPETQVKRVLTPAGEETAPALAPTSGNAPKFAGWHFGFCRDDETGQLQEGLSRGRLQHCPLVINTVPNGARPVSADFNYELEYPDAYGTTQKFAIDAPDHWPPAPYQPTTVFRQDGDNLIFILPLIVKDRVDRPYNSINVTGEIVFDNGSSKKVYEKLPVD</sequence>
<feature type="region of interest" description="Disordered" evidence="6">
    <location>
        <begin position="377"/>
        <end position="417"/>
    </location>
</feature>
<dbReference type="Pfam" id="PF00069">
    <property type="entry name" value="Pkinase"/>
    <property type="match status" value="1"/>
</dbReference>
<evidence type="ECO:0000256" key="3">
    <source>
        <dbReference type="ARBA" id="ARBA00022777"/>
    </source>
</evidence>
<feature type="region of interest" description="Disordered" evidence="6">
    <location>
        <begin position="318"/>
        <end position="351"/>
    </location>
</feature>
<dbReference type="PROSITE" id="PS00108">
    <property type="entry name" value="PROTEIN_KINASE_ST"/>
    <property type="match status" value="1"/>
</dbReference>
<evidence type="ECO:0000256" key="6">
    <source>
        <dbReference type="SAM" id="MobiDB-lite"/>
    </source>
</evidence>
<feature type="compositionally biased region" description="Low complexity" evidence="6">
    <location>
        <begin position="406"/>
        <end position="417"/>
    </location>
</feature>
<dbReference type="PANTHER" id="PTHR43289:SF34">
    <property type="entry name" value="SERINE_THREONINE-PROTEIN KINASE YBDM-RELATED"/>
    <property type="match status" value="1"/>
</dbReference>
<comment type="caution">
    <text evidence="8">The sequence shown here is derived from an EMBL/GenBank/DDBJ whole genome shotgun (WGS) entry which is preliminary data.</text>
</comment>